<dbReference type="InterPro" id="IPR017853">
    <property type="entry name" value="GH"/>
</dbReference>
<dbReference type="GO" id="GO:0005975">
    <property type="term" value="P:carbohydrate metabolic process"/>
    <property type="evidence" value="ECO:0007669"/>
    <property type="project" value="InterPro"/>
</dbReference>
<dbReference type="InterPro" id="IPR001223">
    <property type="entry name" value="Glyco_hydro18_cat"/>
</dbReference>
<protein>
    <submittedName>
        <fullName evidence="3">Glycoside hydrolase family 18 protein</fullName>
    </submittedName>
</protein>
<name>A0AAD7MVQ6_9AGAR</name>
<dbReference type="EMBL" id="JARJLG010000162">
    <property type="protein sequence ID" value="KAJ7734333.1"/>
    <property type="molecule type" value="Genomic_DNA"/>
</dbReference>
<keyword evidence="3" id="KW-0378">Hydrolase</keyword>
<gene>
    <name evidence="3" type="ORF">DFH07DRAFT_129165</name>
</gene>
<feature type="domain" description="GH18" evidence="2">
    <location>
        <begin position="63"/>
        <end position="343"/>
    </location>
</feature>
<dbReference type="Proteomes" id="UP001215280">
    <property type="component" value="Unassembled WGS sequence"/>
</dbReference>
<proteinExistence type="predicted"/>
<dbReference type="Gene3D" id="3.20.20.80">
    <property type="entry name" value="Glycosidases"/>
    <property type="match status" value="1"/>
</dbReference>
<keyword evidence="1" id="KW-0732">Signal</keyword>
<dbReference type="GO" id="GO:0016787">
    <property type="term" value="F:hydrolase activity"/>
    <property type="evidence" value="ECO:0007669"/>
    <property type="project" value="UniProtKB-KW"/>
</dbReference>
<evidence type="ECO:0000313" key="3">
    <source>
        <dbReference type="EMBL" id="KAJ7734333.1"/>
    </source>
</evidence>
<evidence type="ECO:0000259" key="2">
    <source>
        <dbReference type="PROSITE" id="PS51910"/>
    </source>
</evidence>
<evidence type="ECO:0000313" key="4">
    <source>
        <dbReference type="Proteomes" id="UP001215280"/>
    </source>
</evidence>
<sequence>MRFFPPYSLLIVAGAFRSASCIPLDSRTQELYNPALAAVTSSTTTGMNTRQTATNGTATMAPPYFVIYAAEGEGPPPVANLTGFNVVCLTFLYANGTTAQWSPAAAWQNLPASQRASVKAEYAKAGIKLFISVFGSLDWPATEGADPTNTATTIANWAKQYDVDGVDVDYEDFGAIGKGTGEQWVIDFTTQLSKDLGGNYLISHSPIAGWFNATGPGLPGGGYRTVDKAVGSLINWYNVQFYNAPYLYTTCDHLLAESNGTWANSHLASQTSVFEIHEYAQVPLDKIVIGKPVTLHDAGGSYMNGTYLGTCIQQAKQDDWNAGIMFWQYSNVSSTMIQEARSLAFPL</sequence>
<accession>A0AAD7MVQ6</accession>
<dbReference type="SUPFAM" id="SSF51445">
    <property type="entry name" value="(Trans)glycosidases"/>
    <property type="match status" value="1"/>
</dbReference>
<comment type="caution">
    <text evidence="3">The sequence shown here is derived from an EMBL/GenBank/DDBJ whole genome shotgun (WGS) entry which is preliminary data.</text>
</comment>
<feature type="signal peptide" evidence="1">
    <location>
        <begin position="1"/>
        <end position="21"/>
    </location>
</feature>
<dbReference type="PROSITE" id="PS51910">
    <property type="entry name" value="GH18_2"/>
    <property type="match status" value="1"/>
</dbReference>
<reference evidence="3" key="1">
    <citation type="submission" date="2023-03" db="EMBL/GenBank/DDBJ databases">
        <title>Massive genome expansion in bonnet fungi (Mycena s.s.) driven by repeated elements and novel gene families across ecological guilds.</title>
        <authorList>
            <consortium name="Lawrence Berkeley National Laboratory"/>
            <person name="Harder C.B."/>
            <person name="Miyauchi S."/>
            <person name="Viragh M."/>
            <person name="Kuo A."/>
            <person name="Thoen E."/>
            <person name="Andreopoulos B."/>
            <person name="Lu D."/>
            <person name="Skrede I."/>
            <person name="Drula E."/>
            <person name="Henrissat B."/>
            <person name="Morin E."/>
            <person name="Kohler A."/>
            <person name="Barry K."/>
            <person name="LaButti K."/>
            <person name="Morin E."/>
            <person name="Salamov A."/>
            <person name="Lipzen A."/>
            <person name="Mereny Z."/>
            <person name="Hegedus B."/>
            <person name="Baldrian P."/>
            <person name="Stursova M."/>
            <person name="Weitz H."/>
            <person name="Taylor A."/>
            <person name="Grigoriev I.V."/>
            <person name="Nagy L.G."/>
            <person name="Martin F."/>
            <person name="Kauserud H."/>
        </authorList>
    </citation>
    <scope>NUCLEOTIDE SEQUENCE</scope>
    <source>
        <strain evidence="3">CBHHK188m</strain>
    </source>
</reference>
<dbReference type="CDD" id="cd00598">
    <property type="entry name" value="GH18_chitinase-like"/>
    <property type="match status" value="1"/>
</dbReference>
<dbReference type="AlphaFoldDB" id="A0AAD7MVQ6"/>
<keyword evidence="4" id="KW-1185">Reference proteome</keyword>
<feature type="chain" id="PRO_5042098009" evidence="1">
    <location>
        <begin position="22"/>
        <end position="347"/>
    </location>
</feature>
<organism evidence="3 4">
    <name type="scientific">Mycena maculata</name>
    <dbReference type="NCBI Taxonomy" id="230809"/>
    <lineage>
        <taxon>Eukaryota</taxon>
        <taxon>Fungi</taxon>
        <taxon>Dikarya</taxon>
        <taxon>Basidiomycota</taxon>
        <taxon>Agaricomycotina</taxon>
        <taxon>Agaricomycetes</taxon>
        <taxon>Agaricomycetidae</taxon>
        <taxon>Agaricales</taxon>
        <taxon>Marasmiineae</taxon>
        <taxon>Mycenaceae</taxon>
        <taxon>Mycena</taxon>
    </lineage>
</organism>
<evidence type="ECO:0000256" key="1">
    <source>
        <dbReference type="SAM" id="SignalP"/>
    </source>
</evidence>